<dbReference type="Pfam" id="PF18311">
    <property type="entry name" value="Rrp40_N"/>
    <property type="match status" value="1"/>
</dbReference>
<proteinExistence type="predicted"/>
<dbReference type="VEuPathDB" id="FungiDB:BON22_1452"/>
<sequence>MSSLILPGDDIPLQSNNNIALGPGIYTTPTNSEIIPVQAGLLQVNNRSIHIETNGRRYVPSTNDYVIGTVTGSFGDSFRVALSNFSFPVSLSAMAFPNASKKNRPNLKVGNLVYARVSNASPEVDVEIECLDPTTGKDGGFGLLDGGYVFDVNLGFARTLLFDVNHPILNHLVKKCKFEIAIGLNGKVWLKTEELKYTLAASKAIERCQFVPASQVANTINATFKEMNL</sequence>
<dbReference type="GO" id="GO:0000176">
    <property type="term" value="C:nuclear exosome (RNase complex)"/>
    <property type="evidence" value="ECO:0007669"/>
    <property type="project" value="TreeGrafter"/>
</dbReference>
<feature type="domain" description="Exosome complex exonuclease Rrp40 N-terminal" evidence="6">
    <location>
        <begin position="20"/>
        <end position="57"/>
    </location>
</feature>
<organism evidence="7">
    <name type="scientific">Cyberlindnera fabianii</name>
    <name type="common">Yeast</name>
    <name type="synonym">Hansenula fabianii</name>
    <dbReference type="NCBI Taxonomy" id="36022"/>
    <lineage>
        <taxon>Eukaryota</taxon>
        <taxon>Fungi</taxon>
        <taxon>Dikarya</taxon>
        <taxon>Ascomycota</taxon>
        <taxon>Saccharomycotina</taxon>
        <taxon>Saccharomycetes</taxon>
        <taxon>Phaffomycetales</taxon>
        <taxon>Phaffomycetaceae</taxon>
        <taxon>Cyberlindnera</taxon>
    </lineage>
</organism>
<dbReference type="GO" id="GO:0071035">
    <property type="term" value="P:nuclear polyadenylation-dependent rRNA catabolic process"/>
    <property type="evidence" value="ECO:0007669"/>
    <property type="project" value="TreeGrafter"/>
</dbReference>
<dbReference type="CDD" id="cd22526">
    <property type="entry name" value="KH-I_Rrp40"/>
    <property type="match status" value="1"/>
</dbReference>
<name>A0A061BBE9_CYBFA</name>
<evidence type="ECO:0000256" key="4">
    <source>
        <dbReference type="ARBA" id="ARBA00022884"/>
    </source>
</evidence>
<comment type="subcellular location">
    <subcellularLocation>
        <location evidence="1">Nucleus</location>
    </subcellularLocation>
</comment>
<dbReference type="Pfam" id="PF15985">
    <property type="entry name" value="KH_6"/>
    <property type="match status" value="1"/>
</dbReference>
<dbReference type="Pfam" id="PF21262">
    <property type="entry name" value="RRP40_S1"/>
    <property type="match status" value="1"/>
</dbReference>
<protein>
    <submittedName>
        <fullName evidence="7">CYFA0S17e00122g1_1</fullName>
    </submittedName>
</protein>
<evidence type="ECO:0000313" key="7">
    <source>
        <dbReference type="EMBL" id="CDR45203.1"/>
    </source>
</evidence>
<dbReference type="InterPro" id="IPR041054">
    <property type="entry name" value="Rrp40_N_euk"/>
</dbReference>
<evidence type="ECO:0000256" key="1">
    <source>
        <dbReference type="ARBA" id="ARBA00004123"/>
    </source>
</evidence>
<dbReference type="GO" id="GO:0034475">
    <property type="term" value="P:U4 snRNA 3'-end processing"/>
    <property type="evidence" value="ECO:0007669"/>
    <property type="project" value="TreeGrafter"/>
</dbReference>
<dbReference type="InterPro" id="IPR004088">
    <property type="entry name" value="KH_dom_type_1"/>
</dbReference>
<dbReference type="FunFam" id="2.40.50.140:FF:000127">
    <property type="entry name" value="Exosome complex component RRP40"/>
    <property type="match status" value="1"/>
</dbReference>
<dbReference type="GO" id="GO:0071051">
    <property type="term" value="P:poly(A)-dependent snoRNA 3'-end processing"/>
    <property type="evidence" value="ECO:0007669"/>
    <property type="project" value="TreeGrafter"/>
</dbReference>
<dbReference type="InterPro" id="IPR049469">
    <property type="entry name" value="RRP40_KH-I"/>
</dbReference>
<dbReference type="EMBL" id="LK052902">
    <property type="protein sequence ID" value="CDR45203.1"/>
    <property type="molecule type" value="Genomic_DNA"/>
</dbReference>
<dbReference type="GO" id="GO:0071038">
    <property type="term" value="P:TRAMP-dependent tRNA surveillance pathway"/>
    <property type="evidence" value="ECO:0007669"/>
    <property type="project" value="TreeGrafter"/>
</dbReference>
<dbReference type="Gene3D" id="3.30.1370.10">
    <property type="entry name" value="K Homology domain, type 1"/>
    <property type="match status" value="1"/>
</dbReference>
<dbReference type="OrthoDB" id="340500at2759"/>
<dbReference type="PANTHER" id="PTHR21321:SF1">
    <property type="entry name" value="EXOSOME COMPLEX COMPONENT RRP40"/>
    <property type="match status" value="1"/>
</dbReference>
<dbReference type="InterPro" id="IPR026699">
    <property type="entry name" value="Exosome_RNA_bind1/RRP40/RRP4"/>
</dbReference>
<dbReference type="InterPro" id="IPR036612">
    <property type="entry name" value="KH_dom_type_1_sf"/>
</dbReference>
<dbReference type="PhylomeDB" id="A0A061BBE9"/>
<dbReference type="PANTHER" id="PTHR21321">
    <property type="entry name" value="PNAS-3 RELATED"/>
    <property type="match status" value="1"/>
</dbReference>
<dbReference type="InterPro" id="IPR012340">
    <property type="entry name" value="NA-bd_OB-fold"/>
</dbReference>
<dbReference type="SUPFAM" id="SSF50249">
    <property type="entry name" value="Nucleic acid-binding proteins"/>
    <property type="match status" value="1"/>
</dbReference>
<keyword evidence="3" id="KW-0271">Exosome</keyword>
<dbReference type="AlphaFoldDB" id="A0A061BBE9"/>
<dbReference type="Gene3D" id="2.40.50.100">
    <property type="match status" value="1"/>
</dbReference>
<evidence type="ECO:0000256" key="3">
    <source>
        <dbReference type="ARBA" id="ARBA00022835"/>
    </source>
</evidence>
<keyword evidence="2" id="KW-0963">Cytoplasm</keyword>
<evidence type="ECO:0000256" key="2">
    <source>
        <dbReference type="ARBA" id="ARBA00022490"/>
    </source>
</evidence>
<gene>
    <name evidence="7" type="ORF">CYFA0S_17e00122g</name>
</gene>
<dbReference type="GO" id="GO:0071034">
    <property type="term" value="P:CUT catabolic process"/>
    <property type="evidence" value="ECO:0007669"/>
    <property type="project" value="TreeGrafter"/>
</dbReference>
<dbReference type="Gene3D" id="2.40.50.140">
    <property type="entry name" value="Nucleic acid-binding proteins"/>
    <property type="match status" value="1"/>
</dbReference>
<dbReference type="GO" id="GO:0000177">
    <property type="term" value="C:cytoplasmic exosome (RNase complex)"/>
    <property type="evidence" value="ECO:0007669"/>
    <property type="project" value="TreeGrafter"/>
</dbReference>
<evidence type="ECO:0000259" key="5">
    <source>
        <dbReference type="Pfam" id="PF15985"/>
    </source>
</evidence>
<dbReference type="SUPFAM" id="SSF54791">
    <property type="entry name" value="Eukaryotic type KH-domain (KH-domain type I)"/>
    <property type="match status" value="1"/>
</dbReference>
<keyword evidence="4" id="KW-0694">RNA-binding</keyword>
<dbReference type="GO" id="GO:0003723">
    <property type="term" value="F:RNA binding"/>
    <property type="evidence" value="ECO:0007669"/>
    <property type="project" value="UniProtKB-KW"/>
</dbReference>
<reference evidence="7" key="1">
    <citation type="journal article" date="2014" name="Genome Announc.">
        <title>Genome sequence of the yeast Cyberlindnera fabianii (Hansenula fabianii).</title>
        <authorList>
            <person name="Freel K.C."/>
            <person name="Sarilar V."/>
            <person name="Neuveglise C."/>
            <person name="Devillers H."/>
            <person name="Friedrich A."/>
            <person name="Schacherer J."/>
        </authorList>
    </citation>
    <scope>NUCLEOTIDE SEQUENCE</scope>
    <source>
        <strain evidence="7">YJS4271</strain>
    </source>
</reference>
<feature type="domain" description="K Homology" evidence="5">
    <location>
        <begin position="147"/>
        <end position="194"/>
    </location>
</feature>
<evidence type="ECO:0000259" key="6">
    <source>
        <dbReference type="Pfam" id="PF18311"/>
    </source>
</evidence>
<accession>A0A061BBE9</accession>
<dbReference type="GO" id="GO:0000467">
    <property type="term" value="P:exonucleolytic trimming to generate mature 3'-end of 5.8S rRNA from tricistronic rRNA transcript (SSU-rRNA, 5.8S rRNA, LSU-rRNA)"/>
    <property type="evidence" value="ECO:0007669"/>
    <property type="project" value="TreeGrafter"/>
</dbReference>